<proteinExistence type="predicted"/>
<organism evidence="1">
    <name type="scientific">Arundo donax</name>
    <name type="common">Giant reed</name>
    <name type="synonym">Donax arundinaceus</name>
    <dbReference type="NCBI Taxonomy" id="35708"/>
    <lineage>
        <taxon>Eukaryota</taxon>
        <taxon>Viridiplantae</taxon>
        <taxon>Streptophyta</taxon>
        <taxon>Embryophyta</taxon>
        <taxon>Tracheophyta</taxon>
        <taxon>Spermatophyta</taxon>
        <taxon>Magnoliopsida</taxon>
        <taxon>Liliopsida</taxon>
        <taxon>Poales</taxon>
        <taxon>Poaceae</taxon>
        <taxon>PACMAD clade</taxon>
        <taxon>Arundinoideae</taxon>
        <taxon>Arundineae</taxon>
        <taxon>Arundo</taxon>
    </lineage>
</organism>
<dbReference type="EMBL" id="GBRH01243168">
    <property type="protein sequence ID" value="JAD54727.1"/>
    <property type="molecule type" value="Transcribed_RNA"/>
</dbReference>
<reference evidence="1" key="1">
    <citation type="submission" date="2014-09" db="EMBL/GenBank/DDBJ databases">
        <authorList>
            <person name="Magalhaes I.L.F."/>
            <person name="Oliveira U."/>
            <person name="Santos F.R."/>
            <person name="Vidigal T.H.D.A."/>
            <person name="Brescovit A.D."/>
            <person name="Santos A.J."/>
        </authorList>
    </citation>
    <scope>NUCLEOTIDE SEQUENCE</scope>
    <source>
        <tissue evidence="1">Shoot tissue taken approximately 20 cm above the soil surface</tissue>
    </source>
</reference>
<accession>A0A0A9B5Z3</accession>
<name>A0A0A9B5Z3_ARUDO</name>
<evidence type="ECO:0000313" key="1">
    <source>
        <dbReference type="EMBL" id="JAD54727.1"/>
    </source>
</evidence>
<sequence length="16" mass="1875">MFVLKITKISLPSREL</sequence>
<dbReference type="AlphaFoldDB" id="A0A0A9B5Z3"/>
<protein>
    <submittedName>
        <fullName evidence="1">Uncharacterized protein</fullName>
    </submittedName>
</protein>
<reference evidence="1" key="2">
    <citation type="journal article" date="2015" name="Data Brief">
        <title>Shoot transcriptome of the giant reed, Arundo donax.</title>
        <authorList>
            <person name="Barrero R.A."/>
            <person name="Guerrero F.D."/>
            <person name="Moolhuijzen P."/>
            <person name="Goolsby J.A."/>
            <person name="Tidwell J."/>
            <person name="Bellgard S.E."/>
            <person name="Bellgard M.I."/>
        </authorList>
    </citation>
    <scope>NUCLEOTIDE SEQUENCE</scope>
    <source>
        <tissue evidence="1">Shoot tissue taken approximately 20 cm above the soil surface</tissue>
    </source>
</reference>